<gene>
    <name evidence="1" type="ORF">RFI_36957</name>
</gene>
<comment type="caution">
    <text evidence="1">The sequence shown here is derived from an EMBL/GenBank/DDBJ whole genome shotgun (WGS) entry which is preliminary data.</text>
</comment>
<evidence type="ECO:0000313" key="1">
    <source>
        <dbReference type="EMBL" id="ETO00484.1"/>
    </source>
</evidence>
<proteinExistence type="predicted"/>
<dbReference type="Proteomes" id="UP000023152">
    <property type="component" value="Unassembled WGS sequence"/>
</dbReference>
<evidence type="ECO:0000313" key="2">
    <source>
        <dbReference type="Proteomes" id="UP000023152"/>
    </source>
</evidence>
<dbReference type="AlphaFoldDB" id="X6LFZ5"/>
<dbReference type="EMBL" id="ASPP01040898">
    <property type="protein sequence ID" value="ETO00484.1"/>
    <property type="molecule type" value="Genomic_DNA"/>
</dbReference>
<keyword evidence="2" id="KW-1185">Reference proteome</keyword>
<protein>
    <submittedName>
        <fullName evidence="1">Uncharacterized protein</fullName>
    </submittedName>
</protein>
<sequence length="83" mass="9759">MNKDKTSSSLFFAIGICKEIYSLRLDYWKKGGRLETPSFKLPADESIQNFATMQKAMENIIRQMKKVCRRLRENLTSTWHISQ</sequence>
<accession>X6LFZ5</accession>
<organism evidence="1 2">
    <name type="scientific">Reticulomyxa filosa</name>
    <dbReference type="NCBI Taxonomy" id="46433"/>
    <lineage>
        <taxon>Eukaryota</taxon>
        <taxon>Sar</taxon>
        <taxon>Rhizaria</taxon>
        <taxon>Retaria</taxon>
        <taxon>Foraminifera</taxon>
        <taxon>Monothalamids</taxon>
        <taxon>Reticulomyxidae</taxon>
        <taxon>Reticulomyxa</taxon>
    </lineage>
</organism>
<reference evidence="1 2" key="1">
    <citation type="journal article" date="2013" name="Curr. Biol.">
        <title>The Genome of the Foraminiferan Reticulomyxa filosa.</title>
        <authorList>
            <person name="Glockner G."/>
            <person name="Hulsmann N."/>
            <person name="Schleicher M."/>
            <person name="Noegel A.A."/>
            <person name="Eichinger L."/>
            <person name="Gallinger C."/>
            <person name="Pawlowski J."/>
            <person name="Sierra R."/>
            <person name="Euteneuer U."/>
            <person name="Pillet L."/>
            <person name="Moustafa A."/>
            <person name="Platzer M."/>
            <person name="Groth M."/>
            <person name="Szafranski K."/>
            <person name="Schliwa M."/>
        </authorList>
    </citation>
    <scope>NUCLEOTIDE SEQUENCE [LARGE SCALE GENOMIC DNA]</scope>
</reference>
<name>X6LFZ5_RETFI</name>